<comment type="caution">
    <text evidence="1">The sequence shown here is derived from an EMBL/GenBank/DDBJ whole genome shotgun (WGS) entry which is preliminary data.</text>
</comment>
<evidence type="ECO:0000313" key="2">
    <source>
        <dbReference type="Proteomes" id="UP001055879"/>
    </source>
</evidence>
<evidence type="ECO:0000313" key="1">
    <source>
        <dbReference type="EMBL" id="KAI3735841.1"/>
    </source>
</evidence>
<accession>A0ACB9CNJ0</accession>
<organism evidence="1 2">
    <name type="scientific">Arctium lappa</name>
    <name type="common">Greater burdock</name>
    <name type="synonym">Lappa major</name>
    <dbReference type="NCBI Taxonomy" id="4217"/>
    <lineage>
        <taxon>Eukaryota</taxon>
        <taxon>Viridiplantae</taxon>
        <taxon>Streptophyta</taxon>
        <taxon>Embryophyta</taxon>
        <taxon>Tracheophyta</taxon>
        <taxon>Spermatophyta</taxon>
        <taxon>Magnoliopsida</taxon>
        <taxon>eudicotyledons</taxon>
        <taxon>Gunneridae</taxon>
        <taxon>Pentapetalae</taxon>
        <taxon>asterids</taxon>
        <taxon>campanulids</taxon>
        <taxon>Asterales</taxon>
        <taxon>Asteraceae</taxon>
        <taxon>Carduoideae</taxon>
        <taxon>Cardueae</taxon>
        <taxon>Arctiinae</taxon>
        <taxon>Arctium</taxon>
    </lineage>
</organism>
<protein>
    <submittedName>
        <fullName evidence="1">Uncharacterized protein</fullName>
    </submittedName>
</protein>
<keyword evidence="2" id="KW-1185">Reference proteome</keyword>
<reference evidence="2" key="1">
    <citation type="journal article" date="2022" name="Mol. Ecol. Resour.">
        <title>The genomes of chicory, endive, great burdock and yacon provide insights into Asteraceae palaeo-polyploidization history and plant inulin production.</title>
        <authorList>
            <person name="Fan W."/>
            <person name="Wang S."/>
            <person name="Wang H."/>
            <person name="Wang A."/>
            <person name="Jiang F."/>
            <person name="Liu H."/>
            <person name="Zhao H."/>
            <person name="Xu D."/>
            <person name="Zhang Y."/>
        </authorList>
    </citation>
    <scope>NUCLEOTIDE SEQUENCE [LARGE SCALE GENOMIC DNA]</scope>
    <source>
        <strain evidence="2">cv. Niubang</strain>
    </source>
</reference>
<dbReference type="Proteomes" id="UP001055879">
    <property type="component" value="Linkage Group LG04"/>
</dbReference>
<dbReference type="EMBL" id="CM042050">
    <property type="protein sequence ID" value="KAI3735841.1"/>
    <property type="molecule type" value="Genomic_DNA"/>
</dbReference>
<proteinExistence type="predicted"/>
<gene>
    <name evidence="1" type="ORF">L6452_15361</name>
</gene>
<sequence>MRTIRLLEIFFQHSKTMVDPLFLSLLFPLFISSIAAQSNPTNYPTCPSHDSCNGLTISYPFWRMHDNQTQFCGYQGFGINCSTTINRTDLPIIKLGNNSYFVHEIIYRTTSIILVDYDVSPIVIPVPNHCPRVLHNNIDFQSLPFSFTEFNANLSFHINCNGIPDFATKIPCLESDSGRRKSCVNLVRNEPKDFNWSTYSCDEHVVKTVLNNDNLPDGDRLGREYGGVLSRGFELQWRSLEDCGKCEESNGWCGHNNSTGESMCFCSDGRTTTDHCKTKKGLGWKTKLIIGSVAALLSMVLTFIIFCIMKPSSSNCIETFKRQTEDDKSVEAFIMQYGSLGMKRYNYVDIKNMTNYEEVLGPCLKESYQMVVLLQ</sequence>
<name>A0ACB9CNJ0_ARCLA</name>
<reference evidence="1 2" key="2">
    <citation type="journal article" date="2022" name="Mol. Ecol. Resour.">
        <title>The genomes of chicory, endive, great burdock and yacon provide insights into Asteraceae paleo-polyploidization history and plant inulin production.</title>
        <authorList>
            <person name="Fan W."/>
            <person name="Wang S."/>
            <person name="Wang H."/>
            <person name="Wang A."/>
            <person name="Jiang F."/>
            <person name="Liu H."/>
            <person name="Zhao H."/>
            <person name="Xu D."/>
            <person name="Zhang Y."/>
        </authorList>
    </citation>
    <scope>NUCLEOTIDE SEQUENCE [LARGE SCALE GENOMIC DNA]</scope>
    <source>
        <strain evidence="2">cv. Niubang</strain>
    </source>
</reference>